<evidence type="ECO:0000313" key="7">
    <source>
        <dbReference type="Proteomes" id="UP000485058"/>
    </source>
</evidence>
<name>A0A699YRL0_HAELA</name>
<evidence type="ECO:0000313" key="6">
    <source>
        <dbReference type="EMBL" id="GFH12823.1"/>
    </source>
</evidence>
<dbReference type="GO" id="GO:0008476">
    <property type="term" value="F:protein-tyrosine sulfotransferase activity"/>
    <property type="evidence" value="ECO:0007669"/>
    <property type="project" value="UniProtKB-EC"/>
</dbReference>
<keyword evidence="5" id="KW-0732">Signal</keyword>
<evidence type="ECO:0000256" key="4">
    <source>
        <dbReference type="ARBA" id="ARBA00048460"/>
    </source>
</evidence>
<dbReference type="PANTHER" id="PTHR12788:SF10">
    <property type="entry name" value="PROTEIN-TYROSINE SULFOTRANSFERASE"/>
    <property type="match status" value="1"/>
</dbReference>
<feature type="chain" id="PRO_5025349352" description="protein-tyrosine sulfotransferase" evidence="5">
    <location>
        <begin position="17"/>
        <end position="168"/>
    </location>
</feature>
<dbReference type="AlphaFoldDB" id="A0A699YRL0"/>
<sequence>MLHNLWLVGHIQLLLPDACVVHVARHPLDAGLSCYAQPFASPGMAWSWDLGHIAAQINMTWRLAQHWEATLPGRMHTLLYEELVAHPELAARRLLAACGLDWAPQVLRFHTLDRPPAPLEQDILTLPEDALGEVVRMAFASAAEPFCLDIFIEGYSAIAFLMLNVTWH</sequence>
<organism evidence="6 7">
    <name type="scientific">Haematococcus lacustris</name>
    <name type="common">Green alga</name>
    <name type="synonym">Haematococcus pluvialis</name>
    <dbReference type="NCBI Taxonomy" id="44745"/>
    <lineage>
        <taxon>Eukaryota</taxon>
        <taxon>Viridiplantae</taxon>
        <taxon>Chlorophyta</taxon>
        <taxon>core chlorophytes</taxon>
        <taxon>Chlorophyceae</taxon>
        <taxon>CS clade</taxon>
        <taxon>Chlamydomonadales</taxon>
        <taxon>Haematococcaceae</taxon>
        <taxon>Haematococcus</taxon>
    </lineage>
</organism>
<dbReference type="SUPFAM" id="SSF52540">
    <property type="entry name" value="P-loop containing nucleoside triphosphate hydrolases"/>
    <property type="match status" value="1"/>
</dbReference>
<evidence type="ECO:0000256" key="1">
    <source>
        <dbReference type="ARBA" id="ARBA00009988"/>
    </source>
</evidence>
<dbReference type="Pfam" id="PF13469">
    <property type="entry name" value="Sulfotransfer_3"/>
    <property type="match status" value="1"/>
</dbReference>
<dbReference type="InterPro" id="IPR027417">
    <property type="entry name" value="P-loop_NTPase"/>
</dbReference>
<protein>
    <recommendedName>
        <fullName evidence="2">protein-tyrosine sulfotransferase</fullName>
        <ecNumber evidence="2">2.8.2.20</ecNumber>
    </recommendedName>
</protein>
<proteinExistence type="inferred from homology"/>
<dbReference type="PANTHER" id="PTHR12788">
    <property type="entry name" value="PROTEIN-TYROSINE SULFOTRANSFERASE 2"/>
    <property type="match status" value="1"/>
</dbReference>
<feature type="signal peptide" evidence="5">
    <location>
        <begin position="1"/>
        <end position="16"/>
    </location>
</feature>
<comment type="similarity">
    <text evidence="1">Belongs to the protein sulfotransferase family.</text>
</comment>
<dbReference type="EC" id="2.8.2.20" evidence="2"/>
<dbReference type="Gene3D" id="3.40.50.300">
    <property type="entry name" value="P-loop containing nucleotide triphosphate hydrolases"/>
    <property type="match status" value="1"/>
</dbReference>
<keyword evidence="7" id="KW-1185">Reference proteome</keyword>
<evidence type="ECO:0000256" key="2">
    <source>
        <dbReference type="ARBA" id="ARBA00013262"/>
    </source>
</evidence>
<dbReference type="InterPro" id="IPR026634">
    <property type="entry name" value="TPST-like"/>
</dbReference>
<evidence type="ECO:0000256" key="5">
    <source>
        <dbReference type="SAM" id="SignalP"/>
    </source>
</evidence>
<dbReference type="Proteomes" id="UP000485058">
    <property type="component" value="Unassembled WGS sequence"/>
</dbReference>
<dbReference type="EMBL" id="BLLF01000544">
    <property type="protein sequence ID" value="GFH12823.1"/>
    <property type="molecule type" value="Genomic_DNA"/>
</dbReference>
<comment type="caution">
    <text evidence="6">The sequence shown here is derived from an EMBL/GenBank/DDBJ whole genome shotgun (WGS) entry which is preliminary data.</text>
</comment>
<evidence type="ECO:0000256" key="3">
    <source>
        <dbReference type="ARBA" id="ARBA00022679"/>
    </source>
</evidence>
<dbReference type="GO" id="GO:0005794">
    <property type="term" value="C:Golgi apparatus"/>
    <property type="evidence" value="ECO:0007669"/>
    <property type="project" value="TreeGrafter"/>
</dbReference>
<comment type="catalytic activity">
    <reaction evidence="4">
        <text>L-tyrosyl-[protein] + 3'-phosphoadenylyl sulfate = O-sulfo-L-tyrosine-[protein] + adenosine 3',5'-bisphosphate + H(+)</text>
        <dbReference type="Rhea" id="RHEA:16801"/>
        <dbReference type="Rhea" id="RHEA-COMP:10136"/>
        <dbReference type="Rhea" id="RHEA-COMP:11688"/>
        <dbReference type="ChEBI" id="CHEBI:15378"/>
        <dbReference type="ChEBI" id="CHEBI:46858"/>
        <dbReference type="ChEBI" id="CHEBI:58339"/>
        <dbReference type="ChEBI" id="CHEBI:58343"/>
        <dbReference type="ChEBI" id="CHEBI:65286"/>
        <dbReference type="EC" id="2.8.2.20"/>
    </reaction>
</comment>
<keyword evidence="3" id="KW-0808">Transferase</keyword>
<reference evidence="6 7" key="1">
    <citation type="submission" date="2020-02" db="EMBL/GenBank/DDBJ databases">
        <title>Draft genome sequence of Haematococcus lacustris strain NIES-144.</title>
        <authorList>
            <person name="Morimoto D."/>
            <person name="Nakagawa S."/>
            <person name="Yoshida T."/>
            <person name="Sawayama S."/>
        </authorList>
    </citation>
    <scope>NUCLEOTIDE SEQUENCE [LARGE SCALE GENOMIC DNA]</scope>
    <source>
        <strain evidence="6 7">NIES-144</strain>
    </source>
</reference>
<gene>
    <name evidence="6" type="ORF">HaLaN_08581</name>
</gene>
<accession>A0A699YRL0</accession>